<dbReference type="OrthoDB" id="3972464at2759"/>
<gene>
    <name evidence="2" type="ORF">HGUI_03915</name>
</gene>
<sequence>MNNQFDIRHDELGSPDIEIFRQVDMSKLGTPDFFIPPQVKSKLSEKYLKVINEKHKSLLKENGYLNNPVGNQQGNFHEQKAQYEQMKAQVAQIESFLKSLQPQQLAGMNRLYDLFSVLPPEEKKIKFQSMQSGQQQIITMVGKVREFNRNKDKMAAHIQQLQQQSMGSPMNMDARMKNSPYQSASPTQYNRMMAPPPSGGRQHGSVQHSPKHMGNQPIPKEIHLPNRNNEHLFSNEERIEILKKLPKMPELPKFEVVYVDPPKTYKDDLFEHTRMIGSQRPELKHRIPVELILFERMIHKDKKYMQNTGILKEGTKESFGGLTELGFSERENDMKLQKEVMYYSNLQKQSKLEPRSHDVDVIEQGFLKNHLGYYQMKDGVLNKQGRRKMLIPIRLHFTVDEHGFELRDTFLINGNDGFNRVNVFVDELVQDYDFLHDYLVTEDNHRYVREVITDEIILQILTFQDPHMYKENFNNEQLKIAIKLNILNKNVVFKDQFEWDILNPHNDAGEFAQLLGDELELDPELIKNIEFGILEQEQSYLRMLMLQGMNSSERVEVTNEVLRNVFIPSLLYDENERDLDIFRNIVETKTFSPSLMTLNNHGLDDLRMEDVVKLEDSVEFLNVFLKQNNYMDERIKNDSSYAMSTVKSEDSSVQQDNESTNTSRMGSISLSNVPEMKAVEMESKETLSEKDKTKYSSRRTDKRINYYEGFKNDNIDELESPLMKGEHDLKNNDESLWKNMREKMMSYEGFNMNEADIMHKPKIQTFQELINMIKKSDDYVVMTFDDIPKVMSGYKLSGRKNVVCKIFDKLTLKDIGEMIKDEVQKGRLVNVLDGKMINNSKYISKRFLTGEILSKRQYDINKYRIRKNIKYQVQKCFVEEKVLEEENSRIMMKIKFSKVKSINYLKSLNI</sequence>
<dbReference type="VEuPathDB" id="FungiDB:HGUI_03915"/>
<feature type="region of interest" description="Disordered" evidence="1">
    <location>
        <begin position="646"/>
        <end position="673"/>
    </location>
</feature>
<accession>A0A1L0B5P2</accession>
<dbReference type="GO" id="GO:0006338">
    <property type="term" value="P:chromatin remodeling"/>
    <property type="evidence" value="ECO:0007669"/>
    <property type="project" value="InterPro"/>
</dbReference>
<reference evidence="3" key="1">
    <citation type="submission" date="2016-11" db="EMBL/GenBank/DDBJ databases">
        <authorList>
            <person name="Guldener U."/>
        </authorList>
    </citation>
    <scope>NUCLEOTIDE SEQUENCE [LARGE SCALE GENOMIC DNA]</scope>
</reference>
<dbReference type="GO" id="GO:0000228">
    <property type="term" value="C:nuclear chromosome"/>
    <property type="evidence" value="ECO:0007669"/>
    <property type="project" value="InterPro"/>
</dbReference>
<feature type="region of interest" description="Disordered" evidence="1">
    <location>
        <begin position="193"/>
        <end position="224"/>
    </location>
</feature>
<evidence type="ECO:0000256" key="1">
    <source>
        <dbReference type="SAM" id="MobiDB-lite"/>
    </source>
</evidence>
<evidence type="ECO:0000313" key="2">
    <source>
        <dbReference type="EMBL" id="SGZ41714.1"/>
    </source>
</evidence>
<proteinExistence type="predicted"/>
<organism evidence="2 3">
    <name type="scientific">Hanseniaspora guilliermondii</name>
    <dbReference type="NCBI Taxonomy" id="56406"/>
    <lineage>
        <taxon>Eukaryota</taxon>
        <taxon>Fungi</taxon>
        <taxon>Dikarya</taxon>
        <taxon>Ascomycota</taxon>
        <taxon>Saccharomycotina</taxon>
        <taxon>Saccharomycetes</taxon>
        <taxon>Saccharomycodales</taxon>
        <taxon>Saccharomycodaceae</taxon>
        <taxon>Hanseniaspora</taxon>
    </lineage>
</organism>
<dbReference type="EMBL" id="FQNF01000136">
    <property type="protein sequence ID" value="SGZ41714.1"/>
    <property type="molecule type" value="Genomic_DNA"/>
</dbReference>
<dbReference type="AlphaFoldDB" id="A0A1L0B5P2"/>
<keyword evidence="3" id="KW-1185">Reference proteome</keyword>
<dbReference type="Proteomes" id="UP000183365">
    <property type="component" value="Unassembled WGS sequence"/>
</dbReference>
<dbReference type="Pfam" id="PF04855">
    <property type="entry name" value="SNF5"/>
    <property type="match status" value="1"/>
</dbReference>
<feature type="compositionally biased region" description="Polar residues" evidence="1">
    <location>
        <begin position="646"/>
        <end position="672"/>
    </location>
</feature>
<name>A0A1L0B5P2_9ASCO</name>
<dbReference type="InterPro" id="IPR006939">
    <property type="entry name" value="SNF5"/>
</dbReference>
<evidence type="ECO:0000313" key="3">
    <source>
        <dbReference type="Proteomes" id="UP000183365"/>
    </source>
</evidence>
<protein>
    <submittedName>
        <fullName evidence="2">Uncharacterized protein</fullName>
    </submittedName>
</protein>